<evidence type="ECO:0000313" key="2">
    <source>
        <dbReference type="EMBL" id="VDP89678.1"/>
    </source>
</evidence>
<evidence type="ECO:0000313" key="3">
    <source>
        <dbReference type="Proteomes" id="UP000272942"/>
    </source>
</evidence>
<sequence>MHFLVHIHMDYGIPNLALCGVLVTIAIVQLCCLRLPYKRRAASEAYSSAVDLNSNLVLPVEETSDVGEDMAYESMETAATPAPMNYCST</sequence>
<dbReference type="Proteomes" id="UP000272942">
    <property type="component" value="Unassembled WGS sequence"/>
</dbReference>
<reference evidence="2 3" key="2">
    <citation type="submission" date="2018-11" db="EMBL/GenBank/DDBJ databases">
        <authorList>
            <consortium name="Pathogen Informatics"/>
        </authorList>
    </citation>
    <scope>NUCLEOTIDE SEQUENCE [LARGE SCALE GENOMIC DNA]</scope>
    <source>
        <strain evidence="2 3">Egypt</strain>
    </source>
</reference>
<evidence type="ECO:0000313" key="4">
    <source>
        <dbReference type="WBParaSite" id="ECPE_0001244101-mRNA-1"/>
    </source>
</evidence>
<keyword evidence="3" id="KW-1185">Reference proteome</keyword>
<proteinExistence type="predicted"/>
<dbReference type="WBParaSite" id="ECPE_0001244101-mRNA-1">
    <property type="protein sequence ID" value="ECPE_0001244101-mRNA-1"/>
    <property type="gene ID" value="ECPE_0001244101"/>
</dbReference>
<organism evidence="4">
    <name type="scientific">Echinostoma caproni</name>
    <dbReference type="NCBI Taxonomy" id="27848"/>
    <lineage>
        <taxon>Eukaryota</taxon>
        <taxon>Metazoa</taxon>
        <taxon>Spiralia</taxon>
        <taxon>Lophotrochozoa</taxon>
        <taxon>Platyhelminthes</taxon>
        <taxon>Trematoda</taxon>
        <taxon>Digenea</taxon>
        <taxon>Plagiorchiida</taxon>
        <taxon>Echinostomata</taxon>
        <taxon>Echinostomatoidea</taxon>
        <taxon>Echinostomatidae</taxon>
        <taxon>Echinostoma</taxon>
    </lineage>
</organism>
<keyword evidence="1" id="KW-1133">Transmembrane helix</keyword>
<keyword evidence="1" id="KW-0812">Transmembrane</keyword>
<reference evidence="4" key="1">
    <citation type="submission" date="2016-06" db="UniProtKB">
        <authorList>
            <consortium name="WormBaseParasite"/>
        </authorList>
    </citation>
    <scope>IDENTIFICATION</scope>
</reference>
<keyword evidence="1" id="KW-0472">Membrane</keyword>
<gene>
    <name evidence="2" type="ORF">ECPE_LOCUS12406</name>
</gene>
<name>A0A183AZM0_9TREM</name>
<evidence type="ECO:0000256" key="1">
    <source>
        <dbReference type="SAM" id="Phobius"/>
    </source>
</evidence>
<feature type="transmembrane region" description="Helical" evidence="1">
    <location>
        <begin position="12"/>
        <end position="33"/>
    </location>
</feature>
<protein>
    <submittedName>
        <fullName evidence="4">Secreted protein</fullName>
    </submittedName>
</protein>
<dbReference type="AlphaFoldDB" id="A0A183AZM0"/>
<accession>A0A183AZM0</accession>
<dbReference type="EMBL" id="UZAN01052793">
    <property type="protein sequence ID" value="VDP89678.1"/>
    <property type="molecule type" value="Genomic_DNA"/>
</dbReference>